<dbReference type="GO" id="GO:0003677">
    <property type="term" value="F:DNA binding"/>
    <property type="evidence" value="ECO:0007669"/>
    <property type="project" value="InterPro"/>
</dbReference>
<dbReference type="SUPFAM" id="SSF46894">
    <property type="entry name" value="C-terminal effector domain of the bipartite response regulators"/>
    <property type="match status" value="1"/>
</dbReference>
<dbReference type="Proteomes" id="UP000543556">
    <property type="component" value="Unassembled WGS sequence"/>
</dbReference>
<reference evidence="2 3" key="1">
    <citation type="submission" date="2020-02" db="EMBL/GenBank/DDBJ databases">
        <title>Genome sequence of strain AETb3-4.</title>
        <authorList>
            <person name="Gao J."/>
            <person name="Zhang X."/>
        </authorList>
    </citation>
    <scope>NUCLEOTIDE SEQUENCE [LARGE SCALE GENOMIC DNA]</scope>
    <source>
        <strain evidence="2 3">AETb3-4</strain>
    </source>
</reference>
<gene>
    <name evidence="2" type="ORF">G6034_13805</name>
</gene>
<protein>
    <submittedName>
        <fullName evidence="2">Response regulator transcription factor</fullName>
    </submittedName>
</protein>
<organism evidence="2 3">
    <name type="scientific">Arthrobacter wenxiniae</name>
    <dbReference type="NCBI Taxonomy" id="2713570"/>
    <lineage>
        <taxon>Bacteria</taxon>
        <taxon>Bacillati</taxon>
        <taxon>Actinomycetota</taxon>
        <taxon>Actinomycetes</taxon>
        <taxon>Micrococcales</taxon>
        <taxon>Micrococcaceae</taxon>
        <taxon>Arthrobacter</taxon>
    </lineage>
</organism>
<name>A0A7Y7II73_9MICC</name>
<sequence length="119" mass="11982">MLVLSQCVELTCAAELLAGASAGAGVGYLLKDGVSRFEDFADAIERVAAGDAMVDPVVGSQPPAGRGASDPAAALSPRESGMLALMAQGRTNAAIAQRLVSQLGRRWLSLSKPALSAGG</sequence>
<feature type="domain" description="HTH luxR-type" evidence="1">
    <location>
        <begin position="74"/>
        <end position="99"/>
    </location>
</feature>
<dbReference type="Gene3D" id="3.40.50.2300">
    <property type="match status" value="1"/>
</dbReference>
<evidence type="ECO:0000313" key="3">
    <source>
        <dbReference type="Proteomes" id="UP000543556"/>
    </source>
</evidence>
<dbReference type="Pfam" id="PF00196">
    <property type="entry name" value="GerE"/>
    <property type="match status" value="1"/>
</dbReference>
<proteinExistence type="predicted"/>
<accession>A0A7Y7II73</accession>
<dbReference type="AlphaFoldDB" id="A0A7Y7II73"/>
<evidence type="ECO:0000313" key="2">
    <source>
        <dbReference type="EMBL" id="NVM95958.1"/>
    </source>
</evidence>
<evidence type="ECO:0000259" key="1">
    <source>
        <dbReference type="Pfam" id="PF00196"/>
    </source>
</evidence>
<comment type="caution">
    <text evidence="2">The sequence shown here is derived from an EMBL/GenBank/DDBJ whole genome shotgun (WGS) entry which is preliminary data.</text>
</comment>
<dbReference type="GO" id="GO:0006355">
    <property type="term" value="P:regulation of DNA-templated transcription"/>
    <property type="evidence" value="ECO:0007669"/>
    <property type="project" value="InterPro"/>
</dbReference>
<dbReference type="InterPro" id="IPR016032">
    <property type="entry name" value="Sig_transdc_resp-reg_C-effctor"/>
</dbReference>
<keyword evidence="3" id="KW-1185">Reference proteome</keyword>
<dbReference type="InterPro" id="IPR000792">
    <property type="entry name" value="Tscrpt_reg_LuxR_C"/>
</dbReference>
<dbReference type="EMBL" id="JAAMFM010000022">
    <property type="protein sequence ID" value="NVM95958.1"/>
    <property type="molecule type" value="Genomic_DNA"/>
</dbReference>